<protein>
    <submittedName>
        <fullName evidence="1">Uncharacterized protein</fullName>
    </submittedName>
</protein>
<name>A0A382WAN9_9ZZZZ</name>
<gene>
    <name evidence="1" type="ORF">METZ01_LOCUS408780</name>
</gene>
<organism evidence="1">
    <name type="scientific">marine metagenome</name>
    <dbReference type="NCBI Taxonomy" id="408172"/>
    <lineage>
        <taxon>unclassified sequences</taxon>
        <taxon>metagenomes</taxon>
        <taxon>ecological metagenomes</taxon>
    </lineage>
</organism>
<evidence type="ECO:0000313" key="1">
    <source>
        <dbReference type="EMBL" id="SVD55926.1"/>
    </source>
</evidence>
<dbReference type="AlphaFoldDB" id="A0A382WAN9"/>
<dbReference type="EMBL" id="UINC01158401">
    <property type="protein sequence ID" value="SVD55926.1"/>
    <property type="molecule type" value="Genomic_DNA"/>
</dbReference>
<accession>A0A382WAN9</accession>
<reference evidence="1" key="1">
    <citation type="submission" date="2018-05" db="EMBL/GenBank/DDBJ databases">
        <authorList>
            <person name="Lanie J.A."/>
            <person name="Ng W.-L."/>
            <person name="Kazmierczak K.M."/>
            <person name="Andrzejewski T.M."/>
            <person name="Davidsen T.M."/>
            <person name="Wayne K.J."/>
            <person name="Tettelin H."/>
            <person name="Glass J.I."/>
            <person name="Rusch D."/>
            <person name="Podicherti R."/>
            <person name="Tsui H.-C.T."/>
            <person name="Winkler M.E."/>
        </authorList>
    </citation>
    <scope>NUCLEOTIDE SEQUENCE</scope>
</reference>
<proteinExistence type="predicted"/>
<sequence length="130" mass="13982">MIVVSALAACDNDEPGGLSLPEISPPGWLDVRLTGAPGNSEALLFEVVGGPADSVASENHRVFANVQTPERLRVLLVGDLTNDVVAKVWVPNPSELDRYQIVLEQAAEGQEFQQESVSTYSLSLEVPARR</sequence>